<evidence type="ECO:0000256" key="1">
    <source>
        <dbReference type="SAM" id="MobiDB-lite"/>
    </source>
</evidence>
<name>A0A1I8ASX9_9BILA</name>
<accession>A0A1I8ASX9</accession>
<dbReference type="WBParaSite" id="L893_g9144.t1">
    <property type="protein sequence ID" value="L893_g9144.t1"/>
    <property type="gene ID" value="L893_g9144"/>
</dbReference>
<feature type="region of interest" description="Disordered" evidence="1">
    <location>
        <begin position="46"/>
        <end position="79"/>
    </location>
</feature>
<organism evidence="2 3">
    <name type="scientific">Steinernema glaseri</name>
    <dbReference type="NCBI Taxonomy" id="37863"/>
    <lineage>
        <taxon>Eukaryota</taxon>
        <taxon>Metazoa</taxon>
        <taxon>Ecdysozoa</taxon>
        <taxon>Nematoda</taxon>
        <taxon>Chromadorea</taxon>
        <taxon>Rhabditida</taxon>
        <taxon>Tylenchina</taxon>
        <taxon>Panagrolaimomorpha</taxon>
        <taxon>Strongyloidoidea</taxon>
        <taxon>Steinernematidae</taxon>
        <taxon>Steinernema</taxon>
    </lineage>
</organism>
<evidence type="ECO:0000313" key="3">
    <source>
        <dbReference type="WBParaSite" id="L893_g9144.t1"/>
    </source>
</evidence>
<protein>
    <submittedName>
        <fullName evidence="3">HTH_Tnp_Tc3_1 domain-containing protein</fullName>
    </submittedName>
</protein>
<dbReference type="AlphaFoldDB" id="A0A1I8ASX9"/>
<proteinExistence type="predicted"/>
<dbReference type="Proteomes" id="UP000095287">
    <property type="component" value="Unplaced"/>
</dbReference>
<reference evidence="3" key="1">
    <citation type="submission" date="2016-11" db="UniProtKB">
        <authorList>
            <consortium name="WormBaseParasite"/>
        </authorList>
    </citation>
    <scope>IDENTIFICATION</scope>
</reference>
<evidence type="ECO:0000313" key="2">
    <source>
        <dbReference type="Proteomes" id="UP000095287"/>
    </source>
</evidence>
<sequence length="79" mass="8798">MTRKPCENVSAAPRADTLAGGERANFLVCAARTEVRKAKNRINEAGVSCDDQRRHARKKNPQPRGVSQAWHRNKTTEAL</sequence>
<keyword evidence="2" id="KW-1185">Reference proteome</keyword>